<proteinExistence type="predicted"/>
<organism evidence="1 2">
    <name type="scientific">bacterium (Candidatus Ratteibacteria) CG01_land_8_20_14_3_00_40_19</name>
    <dbReference type="NCBI Taxonomy" id="2014290"/>
    <lineage>
        <taxon>Bacteria</taxon>
        <taxon>Candidatus Ratteibacteria</taxon>
    </lineage>
</organism>
<evidence type="ECO:0000313" key="2">
    <source>
        <dbReference type="Proteomes" id="UP000228886"/>
    </source>
</evidence>
<dbReference type="EMBL" id="PETL01000284">
    <property type="protein sequence ID" value="PIV63714.1"/>
    <property type="molecule type" value="Genomic_DNA"/>
</dbReference>
<dbReference type="Proteomes" id="UP000228886">
    <property type="component" value="Unassembled WGS sequence"/>
</dbReference>
<reference evidence="2" key="1">
    <citation type="submission" date="2017-09" db="EMBL/GenBank/DDBJ databases">
        <title>Depth-based differentiation of microbial function through sediment-hosted aquifers and enrichment of novel symbionts in the deep terrestrial subsurface.</title>
        <authorList>
            <person name="Probst A.J."/>
            <person name="Ladd B."/>
            <person name="Jarett J.K."/>
            <person name="Geller-Mcgrath D.E."/>
            <person name="Sieber C.M.K."/>
            <person name="Emerson J.B."/>
            <person name="Anantharaman K."/>
            <person name="Thomas B.C."/>
            <person name="Malmstrom R."/>
            <person name="Stieglmeier M."/>
            <person name="Klingl A."/>
            <person name="Woyke T."/>
            <person name="Ryan C.M."/>
            <person name="Banfield J.F."/>
        </authorList>
    </citation>
    <scope>NUCLEOTIDE SEQUENCE [LARGE SCALE GENOMIC DNA]</scope>
</reference>
<dbReference type="SUPFAM" id="SSF56784">
    <property type="entry name" value="HAD-like"/>
    <property type="match status" value="1"/>
</dbReference>
<evidence type="ECO:0008006" key="3">
    <source>
        <dbReference type="Google" id="ProtNLM"/>
    </source>
</evidence>
<dbReference type="InterPro" id="IPR023214">
    <property type="entry name" value="HAD_sf"/>
</dbReference>
<evidence type="ECO:0000313" key="1">
    <source>
        <dbReference type="EMBL" id="PIV63714.1"/>
    </source>
</evidence>
<comment type="caution">
    <text evidence="1">The sequence shown here is derived from an EMBL/GenBank/DDBJ whole genome shotgun (WGS) entry which is preliminary data.</text>
</comment>
<accession>A0A2M7E7L7</accession>
<name>A0A2M7E7L7_9BACT</name>
<dbReference type="InterPro" id="IPR036412">
    <property type="entry name" value="HAD-like_sf"/>
</dbReference>
<gene>
    <name evidence="1" type="ORF">COS11_05975</name>
</gene>
<sequence>MARLTEEQVKKDAQQQLRRFKRTKDFLVAIDTDGCITDNMNGKQMLIFHPQFMEFYSLWGIESYFREVAEYYNLFSVERGCNRFIAVSLTLDALSQREDVQERLREKIQELPETKSVNKYIKYAQENKLGLGNPSLEKFLDKNSTDFSLYKLLGWSEAVNRTFPHISAKIPPFDQVKESLQLMSRYADVLVVSKTPYDDLANYWEAQGIADYVQIIAGQEMGSKSHHLEVAKKAGGYQDNAVIMLGDGKGDLEAVKANNGVFYPVIPGEEQKVWNEFAEAFELFIQKKYAGEFEEKLLSAFNQALLTTPAWEKPDYNHINAYREKQEIRKGLYREFNPEGKLLVL</sequence>
<dbReference type="Gene3D" id="3.40.50.1000">
    <property type="entry name" value="HAD superfamily/HAD-like"/>
    <property type="match status" value="1"/>
</dbReference>
<protein>
    <recommendedName>
        <fullName evidence="3">Haloacid dehalogenase</fullName>
    </recommendedName>
</protein>
<dbReference type="AlphaFoldDB" id="A0A2M7E7L7"/>